<protein>
    <submittedName>
        <fullName evidence="3">Uncharacterized protein</fullName>
    </submittedName>
</protein>
<feature type="chain" id="PRO_5002639910" evidence="2">
    <location>
        <begin position="26"/>
        <end position="209"/>
    </location>
</feature>
<feature type="signal peptide" evidence="2">
    <location>
        <begin position="1"/>
        <end position="25"/>
    </location>
</feature>
<sequence>MRMARHRCYVFTYQTVFLPALSANATGVNTMQNARWKQRPAGSHRGGFGPDDQLGRMNLRTPEIRRQAFREVQQGLAFCLSLPLHHPGGNALLQHRKEPRFFHEKRNYDYRLSNLCACFDDAVSDDAVMLYTQYSTQWDGLGHVGQMFDADGRPEKVYDNGFRGGVDVLGPDDATPGPDGAATRFGARAIGIEHLAGAVGSPATPVATV</sequence>
<dbReference type="STRING" id="391735.Veis_0143"/>
<gene>
    <name evidence="3" type="ordered locus">Veis_0143</name>
</gene>
<evidence type="ECO:0000313" key="4">
    <source>
        <dbReference type="Proteomes" id="UP000000374"/>
    </source>
</evidence>
<feature type="region of interest" description="Disordered" evidence="1">
    <location>
        <begin position="37"/>
        <end position="56"/>
    </location>
</feature>
<accession>A1WE78</accession>
<evidence type="ECO:0000256" key="1">
    <source>
        <dbReference type="SAM" id="MobiDB-lite"/>
    </source>
</evidence>
<dbReference type="eggNOG" id="COG1878">
    <property type="taxonomic scope" value="Bacteria"/>
</dbReference>
<evidence type="ECO:0000256" key="2">
    <source>
        <dbReference type="SAM" id="SignalP"/>
    </source>
</evidence>
<keyword evidence="2" id="KW-0732">Signal</keyword>
<keyword evidence="4" id="KW-1185">Reference proteome</keyword>
<dbReference type="EMBL" id="CP000542">
    <property type="protein sequence ID" value="ABM55935.1"/>
    <property type="molecule type" value="Genomic_DNA"/>
</dbReference>
<name>A1WE78_VEREI</name>
<dbReference type="HOGENOM" id="CLU_1314942_0_0_4"/>
<dbReference type="PANTHER" id="PTHR34861">
    <property type="match status" value="1"/>
</dbReference>
<dbReference type="KEGG" id="vei:Veis_0143"/>
<evidence type="ECO:0000313" key="3">
    <source>
        <dbReference type="EMBL" id="ABM55935.1"/>
    </source>
</evidence>
<proteinExistence type="predicted"/>
<dbReference type="AlphaFoldDB" id="A1WE78"/>
<organism evidence="3 4">
    <name type="scientific">Verminephrobacter eiseniae (strain EF01-2)</name>
    <dbReference type="NCBI Taxonomy" id="391735"/>
    <lineage>
        <taxon>Bacteria</taxon>
        <taxon>Pseudomonadati</taxon>
        <taxon>Pseudomonadota</taxon>
        <taxon>Betaproteobacteria</taxon>
        <taxon>Burkholderiales</taxon>
        <taxon>Comamonadaceae</taxon>
        <taxon>Verminephrobacter</taxon>
    </lineage>
</organism>
<reference evidence="4" key="1">
    <citation type="submission" date="2006-12" db="EMBL/GenBank/DDBJ databases">
        <title>Complete sequence of chromosome 1 of Verminephrobacter eiseniae EF01-2.</title>
        <authorList>
            <person name="Copeland A."/>
            <person name="Lucas S."/>
            <person name="Lapidus A."/>
            <person name="Barry K."/>
            <person name="Detter J.C."/>
            <person name="Glavina del Rio T."/>
            <person name="Dalin E."/>
            <person name="Tice H."/>
            <person name="Pitluck S."/>
            <person name="Chertkov O."/>
            <person name="Brettin T."/>
            <person name="Bruce D."/>
            <person name="Han C."/>
            <person name="Tapia R."/>
            <person name="Gilna P."/>
            <person name="Schmutz J."/>
            <person name="Larimer F."/>
            <person name="Land M."/>
            <person name="Hauser L."/>
            <person name="Kyrpides N."/>
            <person name="Kim E."/>
            <person name="Stahl D."/>
            <person name="Richardson P."/>
        </authorList>
    </citation>
    <scope>NUCLEOTIDE SEQUENCE [LARGE SCALE GENOMIC DNA]</scope>
    <source>
        <strain evidence="4">EF01-2</strain>
    </source>
</reference>
<dbReference type="Proteomes" id="UP000000374">
    <property type="component" value="Chromosome"/>
</dbReference>
<dbReference type="PANTHER" id="PTHR34861:SF11">
    <property type="entry name" value="CYCLASE"/>
    <property type="match status" value="1"/>
</dbReference>